<proteinExistence type="predicted"/>
<reference evidence="2" key="1">
    <citation type="journal article" date="2019" name="Int. J. Syst. Evol. Microbiol.">
        <title>The Global Catalogue of Microorganisms (GCM) 10K type strain sequencing project: providing services to taxonomists for standard genome sequencing and annotation.</title>
        <authorList>
            <consortium name="The Broad Institute Genomics Platform"/>
            <consortium name="The Broad Institute Genome Sequencing Center for Infectious Disease"/>
            <person name="Wu L."/>
            <person name="Ma J."/>
        </authorList>
    </citation>
    <scope>NUCLEOTIDE SEQUENCE [LARGE SCALE GENOMIC DNA]</scope>
    <source>
        <strain evidence="2">JCM 17388</strain>
    </source>
</reference>
<evidence type="ECO:0000313" key="1">
    <source>
        <dbReference type="EMBL" id="GAA4190184.1"/>
    </source>
</evidence>
<keyword evidence="2" id="KW-1185">Reference proteome</keyword>
<dbReference type="Proteomes" id="UP001501251">
    <property type="component" value="Unassembled WGS sequence"/>
</dbReference>
<accession>A0ABP8ATH6</accession>
<gene>
    <name evidence="1" type="ORF">GCM10022252_28080</name>
</gene>
<organism evidence="1 2">
    <name type="scientific">Streptosporangium oxazolinicum</name>
    <dbReference type="NCBI Taxonomy" id="909287"/>
    <lineage>
        <taxon>Bacteria</taxon>
        <taxon>Bacillati</taxon>
        <taxon>Actinomycetota</taxon>
        <taxon>Actinomycetes</taxon>
        <taxon>Streptosporangiales</taxon>
        <taxon>Streptosporangiaceae</taxon>
        <taxon>Streptosporangium</taxon>
    </lineage>
</organism>
<sequence>MNERLSHLVPVSVEILLLRADPVGAWHYRRVVTSLGKGESPDEAVRRAGGVTAEATSTVVHSTSWRYRPEGQVVLTYAVCPDPAAHLPATALTDFQLARGATPSAPSPERLQVENVVAHALRHLAFLVLTDPVVGEALTRDPALAAGFAALRRDAVPLGVAGGLRPARER</sequence>
<dbReference type="RefSeq" id="WP_344918268.1">
    <property type="nucleotide sequence ID" value="NZ_BAABAQ010000004.1"/>
</dbReference>
<evidence type="ECO:0000313" key="2">
    <source>
        <dbReference type="Proteomes" id="UP001501251"/>
    </source>
</evidence>
<dbReference type="EMBL" id="BAABAQ010000004">
    <property type="protein sequence ID" value="GAA4190184.1"/>
    <property type="molecule type" value="Genomic_DNA"/>
</dbReference>
<name>A0ABP8ATH6_9ACTN</name>
<comment type="caution">
    <text evidence="1">The sequence shown here is derived from an EMBL/GenBank/DDBJ whole genome shotgun (WGS) entry which is preliminary data.</text>
</comment>
<protein>
    <submittedName>
        <fullName evidence="1">Uncharacterized protein</fullName>
    </submittedName>
</protein>